<evidence type="ECO:0000256" key="1">
    <source>
        <dbReference type="SAM" id="MobiDB-lite"/>
    </source>
</evidence>
<proteinExistence type="predicted"/>
<organism evidence="2 3">
    <name type="scientific">Drosophila albomicans</name>
    <name type="common">Fruit fly</name>
    <dbReference type="NCBI Taxonomy" id="7291"/>
    <lineage>
        <taxon>Eukaryota</taxon>
        <taxon>Metazoa</taxon>
        <taxon>Ecdysozoa</taxon>
        <taxon>Arthropoda</taxon>
        <taxon>Hexapoda</taxon>
        <taxon>Insecta</taxon>
        <taxon>Pterygota</taxon>
        <taxon>Neoptera</taxon>
        <taxon>Endopterygota</taxon>
        <taxon>Diptera</taxon>
        <taxon>Brachycera</taxon>
        <taxon>Muscomorpha</taxon>
        <taxon>Ephydroidea</taxon>
        <taxon>Drosophilidae</taxon>
        <taxon>Drosophila</taxon>
    </lineage>
</organism>
<evidence type="ECO:0000313" key="3">
    <source>
        <dbReference type="RefSeq" id="XP_034101470.2"/>
    </source>
</evidence>
<sequence>MAAATVASNRSMEQTYINRVTIQLKLPPRIYEWRTLVAGVGKEANEAPVECIRHNGSTSAAPPTPARPATKTTRTPSPMKVPKNTSMYTPPLIYGDEAKHKNLLHTLRNFYDVERFHSDCNRVTK</sequence>
<evidence type="ECO:0000313" key="2">
    <source>
        <dbReference type="Proteomes" id="UP000515160"/>
    </source>
</evidence>
<feature type="region of interest" description="Disordered" evidence="1">
    <location>
        <begin position="53"/>
        <end position="86"/>
    </location>
</feature>
<dbReference type="AlphaFoldDB" id="A0A6P8WT37"/>
<keyword evidence="2" id="KW-1185">Reference proteome</keyword>
<accession>A0A6P8WT37</accession>
<gene>
    <name evidence="3" type="primary">LOC117566109</name>
</gene>
<protein>
    <submittedName>
        <fullName evidence="3">Uncharacterized protein LOC117566109</fullName>
    </submittedName>
</protein>
<reference evidence="3" key="1">
    <citation type="submission" date="2025-08" db="UniProtKB">
        <authorList>
            <consortium name="RefSeq"/>
        </authorList>
    </citation>
    <scope>IDENTIFICATION</scope>
    <source>
        <strain evidence="3">15112-1751.03</strain>
        <tissue evidence="3">Whole Adult</tissue>
    </source>
</reference>
<dbReference type="Proteomes" id="UP000515160">
    <property type="component" value="Chromosome 2L"/>
</dbReference>
<dbReference type="RefSeq" id="XP_034101470.2">
    <property type="nucleotide sequence ID" value="XM_034245579.2"/>
</dbReference>
<feature type="compositionally biased region" description="Low complexity" evidence="1">
    <location>
        <begin position="57"/>
        <end position="78"/>
    </location>
</feature>
<dbReference type="GeneID" id="117566109"/>
<dbReference type="OrthoDB" id="7833794at2759"/>
<name>A0A6P8WT37_DROAB</name>